<sequence length="168" mass="17411">MTVTRQEFRDAMARLGAAVNIITTGGPAGRGGFTASAVCSVTDEPPTLLVCMNRGATAAPAMKANGTVCVNVVAAGQKEAAMVFAGVTKCTMEQRFEAGSWTRLATGAPVLEGAVASFDCRIAEIVEKGTHLVVFAEVQAILIGSRHDHGLIYFGRDYHPVGAMAAGP</sequence>
<dbReference type="OrthoDB" id="9789254at2"/>
<dbReference type="InterPro" id="IPR012349">
    <property type="entry name" value="Split_barrel_FMN-bd"/>
</dbReference>
<evidence type="ECO:0000313" key="3">
    <source>
        <dbReference type="EMBL" id="RAI60592.1"/>
    </source>
</evidence>
<dbReference type="InterPro" id="IPR050268">
    <property type="entry name" value="NADH-dep_flavin_reductase"/>
</dbReference>
<evidence type="ECO:0000313" key="4">
    <source>
        <dbReference type="Proteomes" id="UP000249065"/>
    </source>
</evidence>
<dbReference type="GO" id="GO:0006208">
    <property type="term" value="P:pyrimidine nucleobase catabolic process"/>
    <property type="evidence" value="ECO:0007669"/>
    <property type="project" value="TreeGrafter"/>
</dbReference>
<feature type="domain" description="Flavin reductase like" evidence="2">
    <location>
        <begin position="12"/>
        <end position="160"/>
    </location>
</feature>
<dbReference type="Proteomes" id="UP000249065">
    <property type="component" value="Unassembled WGS sequence"/>
</dbReference>
<name>A0A327ME90_9PROT</name>
<evidence type="ECO:0000259" key="2">
    <source>
        <dbReference type="SMART" id="SM00903"/>
    </source>
</evidence>
<dbReference type="InterPro" id="IPR002563">
    <property type="entry name" value="Flavin_Rdtase-like_dom"/>
</dbReference>
<dbReference type="AlphaFoldDB" id="A0A327ME90"/>
<dbReference type="GO" id="GO:0042602">
    <property type="term" value="F:riboflavin reductase (NADPH) activity"/>
    <property type="evidence" value="ECO:0007669"/>
    <property type="project" value="TreeGrafter"/>
</dbReference>
<dbReference type="PANTHER" id="PTHR30466:SF1">
    <property type="entry name" value="FMN REDUCTASE (NADH) RUTF"/>
    <property type="match status" value="1"/>
</dbReference>
<dbReference type="SMART" id="SM00903">
    <property type="entry name" value="Flavin_Reduct"/>
    <property type="match status" value="1"/>
</dbReference>
<reference evidence="4" key="1">
    <citation type="submission" date="2018-06" db="EMBL/GenBank/DDBJ databases">
        <authorList>
            <person name="Khan S.A."/>
        </authorList>
    </citation>
    <scope>NUCLEOTIDE SEQUENCE [LARGE SCALE GENOMIC DNA]</scope>
    <source>
        <strain evidence="4">DB-1506</strain>
    </source>
</reference>
<keyword evidence="4" id="KW-1185">Reference proteome</keyword>
<organism evidence="3 4">
    <name type="scientific">Roseicella frigidaeris</name>
    <dbReference type="NCBI Taxonomy" id="2230885"/>
    <lineage>
        <taxon>Bacteria</taxon>
        <taxon>Pseudomonadati</taxon>
        <taxon>Pseudomonadota</taxon>
        <taxon>Alphaproteobacteria</taxon>
        <taxon>Acetobacterales</taxon>
        <taxon>Roseomonadaceae</taxon>
        <taxon>Roseicella</taxon>
    </lineage>
</organism>
<dbReference type="PANTHER" id="PTHR30466">
    <property type="entry name" value="FLAVIN REDUCTASE"/>
    <property type="match status" value="1"/>
</dbReference>
<dbReference type="Pfam" id="PF01613">
    <property type="entry name" value="Flavin_Reduct"/>
    <property type="match status" value="1"/>
</dbReference>
<evidence type="ECO:0000256" key="1">
    <source>
        <dbReference type="ARBA" id="ARBA00023002"/>
    </source>
</evidence>
<keyword evidence="1" id="KW-0560">Oxidoreductase</keyword>
<accession>A0A327ME90</accession>
<dbReference type="GO" id="GO:0010181">
    <property type="term" value="F:FMN binding"/>
    <property type="evidence" value="ECO:0007669"/>
    <property type="project" value="InterPro"/>
</dbReference>
<dbReference type="RefSeq" id="WP_111467725.1">
    <property type="nucleotide sequence ID" value="NZ_QLIX01000001.1"/>
</dbReference>
<dbReference type="Gene3D" id="2.30.110.10">
    <property type="entry name" value="Electron Transport, Fmn-binding Protein, Chain A"/>
    <property type="match status" value="1"/>
</dbReference>
<comment type="caution">
    <text evidence="3">The sequence shown here is derived from an EMBL/GenBank/DDBJ whole genome shotgun (WGS) entry which is preliminary data.</text>
</comment>
<protein>
    <submittedName>
        <fullName evidence="3">Flavin reductase</fullName>
    </submittedName>
</protein>
<dbReference type="EMBL" id="QLIX01000001">
    <property type="protein sequence ID" value="RAI60592.1"/>
    <property type="molecule type" value="Genomic_DNA"/>
</dbReference>
<dbReference type="SUPFAM" id="SSF50475">
    <property type="entry name" value="FMN-binding split barrel"/>
    <property type="match status" value="1"/>
</dbReference>
<proteinExistence type="predicted"/>
<gene>
    <name evidence="3" type="ORF">DOO78_00165</name>
</gene>